<keyword evidence="2" id="KW-0732">Signal</keyword>
<dbReference type="GeneID" id="187341"/>
<keyword evidence="1" id="KW-1133">Transmembrane helix</keyword>
<dbReference type="EMBL" id="BX284602">
    <property type="protein sequence ID" value="CCD72957.1"/>
    <property type="molecule type" value="Genomic_DNA"/>
</dbReference>
<dbReference type="Proteomes" id="UP000001940">
    <property type="component" value="Chromosome II"/>
</dbReference>
<gene>
    <name evidence="3" type="ORF">CELE_K12H6.2</name>
    <name evidence="3 5" type="ORF">K12H6.2</name>
</gene>
<keyword evidence="4" id="KW-1185">Reference proteome</keyword>
<dbReference type="eggNOG" id="ENOG502TI8W">
    <property type="taxonomic scope" value="Eukaryota"/>
</dbReference>
<sequence>MLKTTWISLIFWIFLPKIASTVAIQDPAFDDYDNWLQKHRSIIMMKDLPTGVNYTWRNYFNSWNLDYDLEMAKRELSNETAKNIENQLPPTMPLRYVILLYVSLTAKPCENDLKSQFQLYSTRTSKENDDETRVTWEWEYCGSDVIKQWCDKGDRLFFEMNANLIIDATLLSANATFTCPFSLYHFTTDLLFQKTRESWKFSRFFYATVGVVSAGLVAVIAVIIVVACEKQHRKISKMAHWPKNSHFVSDDYYSITGPDDSVEVVVMEQECAPIQK</sequence>
<dbReference type="CTD" id="187341"/>
<protein>
    <submittedName>
        <fullName evidence="3">Ig-like domain-containing protein</fullName>
    </submittedName>
</protein>
<dbReference type="WormBase" id="K12H6.2">
    <property type="protein sequence ID" value="CE35997"/>
    <property type="gene ID" value="WBGene00019683"/>
</dbReference>
<proteinExistence type="predicted"/>
<dbReference type="AlphaFoldDB" id="Q9N5H7"/>
<feature type="signal peptide" evidence="2">
    <location>
        <begin position="1"/>
        <end position="23"/>
    </location>
</feature>
<evidence type="ECO:0000313" key="4">
    <source>
        <dbReference type="Proteomes" id="UP000001940"/>
    </source>
</evidence>
<feature type="transmembrane region" description="Helical" evidence="1">
    <location>
        <begin position="204"/>
        <end position="228"/>
    </location>
</feature>
<dbReference type="OrthoDB" id="5868410at2759"/>
<dbReference type="RefSeq" id="NP_494370.2">
    <property type="nucleotide sequence ID" value="NM_061969.3"/>
</dbReference>
<dbReference type="HOGENOM" id="CLU_1070558_0_0_1"/>
<evidence type="ECO:0000313" key="3">
    <source>
        <dbReference type="EMBL" id="CCD72957.1"/>
    </source>
</evidence>
<dbReference type="OMA" id="KNANYTW"/>
<dbReference type="PaxDb" id="6239-K12H6.2"/>
<dbReference type="UCSC" id="K12H6.2">
    <property type="organism name" value="c. elegans"/>
</dbReference>
<organism evidence="3 4">
    <name type="scientific">Caenorhabditis elegans</name>
    <dbReference type="NCBI Taxonomy" id="6239"/>
    <lineage>
        <taxon>Eukaryota</taxon>
        <taxon>Metazoa</taxon>
        <taxon>Ecdysozoa</taxon>
        <taxon>Nematoda</taxon>
        <taxon>Chromadorea</taxon>
        <taxon>Rhabditida</taxon>
        <taxon>Rhabditina</taxon>
        <taxon>Rhabditomorpha</taxon>
        <taxon>Rhabditoidea</taxon>
        <taxon>Rhabditidae</taxon>
        <taxon>Peloderinae</taxon>
        <taxon>Caenorhabditis</taxon>
    </lineage>
</organism>
<keyword evidence="1" id="KW-0812">Transmembrane</keyword>
<dbReference type="InParanoid" id="Q9N5H7"/>
<dbReference type="AGR" id="WB:WBGene00019683"/>
<evidence type="ECO:0000256" key="2">
    <source>
        <dbReference type="SAM" id="SignalP"/>
    </source>
</evidence>
<dbReference type="Bgee" id="WBGene00019683">
    <property type="expression patterns" value="Expressed in germ line (C elegans) and 3 other cell types or tissues"/>
</dbReference>
<accession>Q9N5H7</accession>
<reference evidence="3 4" key="1">
    <citation type="journal article" date="1998" name="Science">
        <title>Genome sequence of the nematode C. elegans: a platform for investigating biology.</title>
        <authorList>
            <consortium name="The C. elegans sequencing consortium"/>
            <person name="Sulson J.E."/>
            <person name="Waterston R."/>
        </authorList>
    </citation>
    <scope>NUCLEOTIDE SEQUENCE [LARGE SCALE GENOMIC DNA]</scope>
    <source>
        <strain evidence="3 4">Bristol N2</strain>
    </source>
</reference>
<dbReference type="KEGG" id="cel:CELE_K12H6.2"/>
<evidence type="ECO:0000256" key="1">
    <source>
        <dbReference type="SAM" id="Phobius"/>
    </source>
</evidence>
<evidence type="ECO:0000313" key="5">
    <source>
        <dbReference type="WormBase" id="K12H6.2"/>
    </source>
</evidence>
<name>Q9N5H7_CAEEL</name>
<feature type="chain" id="PRO_5004330811" evidence="2">
    <location>
        <begin position="24"/>
        <end position="276"/>
    </location>
</feature>
<keyword evidence="1" id="KW-0472">Membrane</keyword>
<dbReference type="FunCoup" id="Q9N5H7">
    <property type="interactions" value="308"/>
</dbReference>